<keyword evidence="1" id="KW-0472">Membrane</keyword>
<sequence>MSFPLALAPEQFIPAVGHAVELPLIAEDELVSLLRQAAESELDGLVACLVERGGITCQLKRLPAYKSNHPHHRLYVDDIAAELQKFGANTLASRFRSGRGVLYEEIVRDVAKRLGVLREGDTAEVEKRILQKLAEKYWEGATPEQRTALLRQVGVRDLTLVARPALPAAVITAIHLSGFAAYQLTVIIANAVAHVLLGHGLSLVVNAGLTKGVSVFAGPPGWCLVGFLTAQSIASEAYRVTIPAVVQVAMIRSAIEARHERESKHGAKRFQMPLRWWIVAGSIVALIIGAILTFAR</sequence>
<dbReference type="Proteomes" id="UP000198356">
    <property type="component" value="Unassembled WGS sequence"/>
</dbReference>
<gene>
    <name evidence="2" type="ORF">SAMN05421770_1011214</name>
</gene>
<keyword evidence="1" id="KW-1133">Transmembrane helix</keyword>
<feature type="transmembrane region" description="Helical" evidence="1">
    <location>
        <begin position="276"/>
        <end position="295"/>
    </location>
</feature>
<proteinExistence type="predicted"/>
<name>A0A239EXU3_9BACT</name>
<evidence type="ECO:0000313" key="3">
    <source>
        <dbReference type="Proteomes" id="UP000198356"/>
    </source>
</evidence>
<evidence type="ECO:0000256" key="1">
    <source>
        <dbReference type="SAM" id="Phobius"/>
    </source>
</evidence>
<accession>A0A239EXU3</accession>
<dbReference type="EMBL" id="FZOU01000001">
    <property type="protein sequence ID" value="SNS49439.1"/>
    <property type="molecule type" value="Genomic_DNA"/>
</dbReference>
<protein>
    <submittedName>
        <fullName evidence="2">Uncharacterized protein YaaW, UPF0174 family</fullName>
    </submittedName>
</protein>
<reference evidence="2 3" key="1">
    <citation type="submission" date="2017-06" db="EMBL/GenBank/DDBJ databases">
        <authorList>
            <person name="Kim H.J."/>
            <person name="Triplett B.A."/>
        </authorList>
    </citation>
    <scope>NUCLEOTIDE SEQUENCE [LARGE SCALE GENOMIC DNA]</scope>
    <source>
        <strain evidence="2 3">DSM 18704</strain>
    </source>
</reference>
<keyword evidence="3" id="KW-1185">Reference proteome</keyword>
<evidence type="ECO:0000313" key="2">
    <source>
        <dbReference type="EMBL" id="SNS49439.1"/>
    </source>
</evidence>
<dbReference type="AlphaFoldDB" id="A0A239EXU3"/>
<organism evidence="2 3">
    <name type="scientific">Granulicella rosea</name>
    <dbReference type="NCBI Taxonomy" id="474952"/>
    <lineage>
        <taxon>Bacteria</taxon>
        <taxon>Pseudomonadati</taxon>
        <taxon>Acidobacteriota</taxon>
        <taxon>Terriglobia</taxon>
        <taxon>Terriglobales</taxon>
        <taxon>Acidobacteriaceae</taxon>
        <taxon>Granulicella</taxon>
    </lineage>
</organism>
<keyword evidence="1" id="KW-0812">Transmembrane</keyword>